<comment type="caution">
    <text evidence="3">The sequence shown here is derived from an EMBL/GenBank/DDBJ whole genome shotgun (WGS) entry which is preliminary data.</text>
</comment>
<dbReference type="PANTHER" id="PTHR47926">
    <property type="entry name" value="PENTATRICOPEPTIDE REPEAT-CONTAINING PROTEIN"/>
    <property type="match status" value="1"/>
</dbReference>
<organism evidence="3 4">
    <name type="scientific">Canavalia gladiata</name>
    <name type="common">Sword bean</name>
    <name type="synonym">Dolichos gladiatus</name>
    <dbReference type="NCBI Taxonomy" id="3824"/>
    <lineage>
        <taxon>Eukaryota</taxon>
        <taxon>Viridiplantae</taxon>
        <taxon>Streptophyta</taxon>
        <taxon>Embryophyta</taxon>
        <taxon>Tracheophyta</taxon>
        <taxon>Spermatophyta</taxon>
        <taxon>Magnoliopsida</taxon>
        <taxon>eudicotyledons</taxon>
        <taxon>Gunneridae</taxon>
        <taxon>Pentapetalae</taxon>
        <taxon>rosids</taxon>
        <taxon>fabids</taxon>
        <taxon>Fabales</taxon>
        <taxon>Fabaceae</taxon>
        <taxon>Papilionoideae</taxon>
        <taxon>50 kb inversion clade</taxon>
        <taxon>NPAAA clade</taxon>
        <taxon>indigoferoid/millettioid clade</taxon>
        <taxon>Phaseoleae</taxon>
        <taxon>Canavalia</taxon>
    </lineage>
</organism>
<feature type="domain" description="DYW" evidence="2">
    <location>
        <begin position="198"/>
        <end position="245"/>
    </location>
</feature>
<dbReference type="AlphaFoldDB" id="A0AAN9KA82"/>
<evidence type="ECO:0000256" key="1">
    <source>
        <dbReference type="ARBA" id="ARBA00006643"/>
    </source>
</evidence>
<evidence type="ECO:0000313" key="3">
    <source>
        <dbReference type="EMBL" id="KAK7313785.1"/>
    </source>
</evidence>
<accession>A0AAN9KA82</accession>
<protein>
    <recommendedName>
        <fullName evidence="2">DYW domain-containing protein</fullName>
    </recommendedName>
</protein>
<proteinExistence type="inferred from homology"/>
<dbReference type="InterPro" id="IPR046848">
    <property type="entry name" value="E_motif"/>
</dbReference>
<gene>
    <name evidence="3" type="ORF">VNO77_38986</name>
</gene>
<evidence type="ECO:0000313" key="4">
    <source>
        <dbReference type="Proteomes" id="UP001367508"/>
    </source>
</evidence>
<keyword evidence="4" id="KW-1185">Reference proteome</keyword>
<dbReference type="InterPro" id="IPR032867">
    <property type="entry name" value="DYW_dom"/>
</dbReference>
<evidence type="ECO:0000259" key="2">
    <source>
        <dbReference type="Pfam" id="PF14432"/>
    </source>
</evidence>
<dbReference type="GO" id="GO:0008270">
    <property type="term" value="F:zinc ion binding"/>
    <property type="evidence" value="ECO:0007669"/>
    <property type="project" value="InterPro"/>
</dbReference>
<sequence>MVSQGRIVVCMFVPLHVRHNGRPVVENVSGEGLSVRAVDLLVQSHQIDGQASEERLVVKTKLYTPGQNTKELGFVTLKSVSPPCISLHHLIPNPKIDKSHEFVVSLELRLQQHVLEMEPHDDATHVLLSNMYAIARRWDVVASVRKNMQKKRMKEEPGLSWVENQGMVHYFTIGDTCHPDIKHIHAMLEWLKKTKDAGYVLDCDDVLLNVEDDEKEHLSWLHNERLALAFGLIQIPPLCSIRVEDARFVALTRNKLFKYPLCSWTSQSHDISTSASVHLHADMHAITGPRFGPALPILNCAARSIASQIPLYLADLEKQDIMPVMGSNQAELIGPSDNVSFNQIGLRWLGFIQGFIQLPLQTGPFF</sequence>
<name>A0AAN9KA82_CANGL</name>
<dbReference type="PANTHER" id="PTHR47926:SF520">
    <property type="entry name" value="DYW DOMAIN-CONTAINING PROTEIN"/>
    <property type="match status" value="1"/>
</dbReference>
<dbReference type="GO" id="GO:0009451">
    <property type="term" value="P:RNA modification"/>
    <property type="evidence" value="ECO:0007669"/>
    <property type="project" value="InterPro"/>
</dbReference>
<reference evidence="3 4" key="1">
    <citation type="submission" date="2024-01" db="EMBL/GenBank/DDBJ databases">
        <title>The genomes of 5 underutilized Papilionoideae crops provide insights into root nodulation and disease resistanc.</title>
        <authorList>
            <person name="Jiang F."/>
        </authorList>
    </citation>
    <scope>NUCLEOTIDE SEQUENCE [LARGE SCALE GENOMIC DNA]</scope>
    <source>
        <strain evidence="3">LVBAO_FW01</strain>
        <tissue evidence="3">Leaves</tissue>
    </source>
</reference>
<dbReference type="InterPro" id="IPR046960">
    <property type="entry name" value="PPR_At4g14850-like_plant"/>
</dbReference>
<dbReference type="Pfam" id="PF20431">
    <property type="entry name" value="E_motif"/>
    <property type="match status" value="1"/>
</dbReference>
<comment type="similarity">
    <text evidence="1">Belongs to the PPR family. PCMP-H subfamily.</text>
</comment>
<dbReference type="Proteomes" id="UP001367508">
    <property type="component" value="Unassembled WGS sequence"/>
</dbReference>
<dbReference type="Pfam" id="PF14432">
    <property type="entry name" value="DYW_deaminase"/>
    <property type="match status" value="1"/>
</dbReference>
<dbReference type="EMBL" id="JAYMYQ010000009">
    <property type="protein sequence ID" value="KAK7313785.1"/>
    <property type="molecule type" value="Genomic_DNA"/>
</dbReference>
<dbReference type="GO" id="GO:0003723">
    <property type="term" value="F:RNA binding"/>
    <property type="evidence" value="ECO:0007669"/>
    <property type="project" value="InterPro"/>
</dbReference>